<dbReference type="OrthoDB" id="261426at2759"/>
<feature type="binding site" evidence="6">
    <location>
        <position position="264"/>
    </location>
    <ligand>
        <name>Zn(2+)</name>
        <dbReference type="ChEBI" id="CHEBI:29105"/>
    </ligand>
</feature>
<organism evidence="8 9">
    <name type="scientific">Actinia tenebrosa</name>
    <name type="common">Australian red waratah sea anemone</name>
    <dbReference type="NCBI Taxonomy" id="6105"/>
    <lineage>
        <taxon>Eukaryota</taxon>
        <taxon>Metazoa</taxon>
        <taxon>Cnidaria</taxon>
        <taxon>Anthozoa</taxon>
        <taxon>Hexacorallia</taxon>
        <taxon>Actiniaria</taxon>
        <taxon>Actiniidae</taxon>
        <taxon>Actinia</taxon>
    </lineage>
</organism>
<dbReference type="GO" id="GO:0008898">
    <property type="term" value="F:S-adenosylmethionine-homocysteine S-methyltransferase activity"/>
    <property type="evidence" value="ECO:0007669"/>
    <property type="project" value="TreeGrafter"/>
</dbReference>
<feature type="domain" description="Hcy-binding" evidence="7">
    <location>
        <begin position="29"/>
        <end position="342"/>
    </location>
</feature>
<dbReference type="NCBIfam" id="NF007020">
    <property type="entry name" value="PRK09485.1"/>
    <property type="match status" value="1"/>
</dbReference>
<dbReference type="PANTHER" id="PTHR46015:SF1">
    <property type="entry name" value="HOMOCYSTEINE S-METHYLTRANSFERASE-LIKE ISOFORM 1"/>
    <property type="match status" value="1"/>
</dbReference>
<dbReference type="GO" id="GO:0032259">
    <property type="term" value="P:methylation"/>
    <property type="evidence" value="ECO:0007669"/>
    <property type="project" value="UniProtKB-KW"/>
</dbReference>
<accession>A0A6P8IRQ1</accession>
<evidence type="ECO:0000256" key="1">
    <source>
        <dbReference type="ARBA" id="ARBA00022603"/>
    </source>
</evidence>
<dbReference type="GO" id="GO:0009086">
    <property type="term" value="P:methionine biosynthetic process"/>
    <property type="evidence" value="ECO:0007669"/>
    <property type="project" value="TreeGrafter"/>
</dbReference>
<dbReference type="RefSeq" id="XP_031569557.1">
    <property type="nucleotide sequence ID" value="XM_031713697.1"/>
</dbReference>
<comment type="cofactor">
    <cofactor evidence="6">
        <name>Zn(2+)</name>
        <dbReference type="ChEBI" id="CHEBI:29105"/>
    </cofactor>
</comment>
<dbReference type="KEGG" id="aten:116304048"/>
<feature type="binding site" evidence="6">
    <location>
        <position position="327"/>
    </location>
    <ligand>
        <name>Zn(2+)</name>
        <dbReference type="ChEBI" id="CHEBI:29105"/>
    </ligand>
</feature>
<gene>
    <name evidence="9" type="primary">LOC116304048</name>
</gene>
<reference evidence="9" key="1">
    <citation type="submission" date="2025-08" db="UniProtKB">
        <authorList>
            <consortium name="RefSeq"/>
        </authorList>
    </citation>
    <scope>IDENTIFICATION</scope>
    <source>
        <tissue evidence="9">Tentacle</tissue>
    </source>
</reference>
<comment type="pathway">
    <text evidence="5">Amino-acid biosynthesis; L-methionine biosynthesis via de novo pathway.</text>
</comment>
<evidence type="ECO:0000256" key="4">
    <source>
        <dbReference type="ARBA" id="ARBA00022833"/>
    </source>
</evidence>
<dbReference type="SUPFAM" id="SSF82282">
    <property type="entry name" value="Homocysteine S-methyltransferase"/>
    <property type="match status" value="1"/>
</dbReference>
<evidence type="ECO:0000256" key="3">
    <source>
        <dbReference type="ARBA" id="ARBA00022723"/>
    </source>
</evidence>
<dbReference type="AlphaFoldDB" id="A0A6P8IRQ1"/>
<dbReference type="GO" id="GO:0046872">
    <property type="term" value="F:metal ion binding"/>
    <property type="evidence" value="ECO:0007669"/>
    <property type="project" value="UniProtKB-KW"/>
</dbReference>
<dbReference type="PANTHER" id="PTHR46015">
    <property type="entry name" value="ZGC:172121"/>
    <property type="match status" value="1"/>
</dbReference>
<keyword evidence="2 6" id="KW-0808">Transferase</keyword>
<sequence>MANCHERDSRRTHGDIFFQAEVVNMNEEDRISSVIKESPFLLVNGGLGTQLIYDGYDIADDPLWSARLLYDNPEAITHVHLRQLESGSDVAVTASYQASVEDFCKYLGVTPKEAEQLIKRSVALARDACTKFWEKQPKTTSALSRLKPLVAGSVGPYGACQHDGSEYSGDYVDTMTVENLMEWHRPRMRALVDAGVDLLAIETIPAQKEAEALAVLLKEFPGTKALLSFSCKDGLHTSHGEQLITAVLSVLKHTSQVVAVGINCCSPLFVKSLLLTLKDKVSLPLVAYPHIGEEWIDKRCQFTGQPVKIKDLVPDWISAGAQWIGGCCETRLSDIQSIRQILDSQ</sequence>
<dbReference type="GO" id="GO:0033528">
    <property type="term" value="P:S-methylmethionine cycle"/>
    <property type="evidence" value="ECO:0007669"/>
    <property type="project" value="TreeGrafter"/>
</dbReference>
<dbReference type="InterPro" id="IPR051486">
    <property type="entry name" value="Hcy_S-methyltransferase"/>
</dbReference>
<name>A0A6P8IRQ1_ACTTE</name>
<evidence type="ECO:0000259" key="7">
    <source>
        <dbReference type="PROSITE" id="PS50970"/>
    </source>
</evidence>
<keyword evidence="4 6" id="KW-0862">Zinc</keyword>
<dbReference type="FunFam" id="3.20.20.330:FF:000002">
    <property type="entry name" value="Homocysteine S-methyltransferase"/>
    <property type="match status" value="1"/>
</dbReference>
<dbReference type="InterPro" id="IPR036589">
    <property type="entry name" value="HCY_dom_sf"/>
</dbReference>
<keyword evidence="8" id="KW-1185">Reference proteome</keyword>
<keyword evidence="3 6" id="KW-0479">Metal-binding</keyword>
<dbReference type="Gene3D" id="3.20.20.330">
    <property type="entry name" value="Homocysteine-binding-like domain"/>
    <property type="match status" value="1"/>
</dbReference>
<keyword evidence="1 6" id="KW-0489">Methyltransferase</keyword>
<feature type="binding site" evidence="6">
    <location>
        <position position="328"/>
    </location>
    <ligand>
        <name>Zn(2+)</name>
        <dbReference type="ChEBI" id="CHEBI:29105"/>
    </ligand>
</feature>
<evidence type="ECO:0000313" key="9">
    <source>
        <dbReference type="RefSeq" id="XP_031569557.1"/>
    </source>
</evidence>
<dbReference type="Proteomes" id="UP000515163">
    <property type="component" value="Unplaced"/>
</dbReference>
<evidence type="ECO:0000256" key="2">
    <source>
        <dbReference type="ARBA" id="ARBA00022679"/>
    </source>
</evidence>
<dbReference type="PROSITE" id="PS50970">
    <property type="entry name" value="HCY"/>
    <property type="match status" value="1"/>
</dbReference>
<evidence type="ECO:0000313" key="8">
    <source>
        <dbReference type="Proteomes" id="UP000515163"/>
    </source>
</evidence>
<dbReference type="InParanoid" id="A0A6P8IRQ1"/>
<evidence type="ECO:0000256" key="5">
    <source>
        <dbReference type="ARBA" id="ARBA00034478"/>
    </source>
</evidence>
<dbReference type="Pfam" id="PF02574">
    <property type="entry name" value="S-methyl_trans"/>
    <property type="match status" value="1"/>
</dbReference>
<protein>
    <submittedName>
        <fullName evidence="9">Uncharacterized protein LOC116304048 isoform X1</fullName>
    </submittedName>
</protein>
<proteinExistence type="predicted"/>
<evidence type="ECO:0000256" key="6">
    <source>
        <dbReference type="PROSITE-ProRule" id="PRU00333"/>
    </source>
</evidence>
<dbReference type="GeneID" id="116304048"/>
<dbReference type="InterPro" id="IPR003726">
    <property type="entry name" value="HCY_dom"/>
</dbReference>